<evidence type="ECO:0000256" key="5">
    <source>
        <dbReference type="ARBA" id="ARBA00022833"/>
    </source>
</evidence>
<dbReference type="InterPro" id="IPR027417">
    <property type="entry name" value="P-loop_NTPase"/>
</dbReference>
<dbReference type="RefSeq" id="WP_013111857.1">
    <property type="nucleotide sequence ID" value="NC_014148.1"/>
</dbReference>
<accession>D5SVR6</accession>
<dbReference type="InterPro" id="IPR016193">
    <property type="entry name" value="Cytidine_deaminase-like"/>
</dbReference>
<dbReference type="EMBL" id="CP001744">
    <property type="protein sequence ID" value="ADG69426.1"/>
    <property type="molecule type" value="Genomic_DNA"/>
</dbReference>
<dbReference type="OrthoDB" id="9788517at2"/>
<keyword evidence="5" id="KW-0862">Zinc</keyword>
<evidence type="ECO:0000313" key="8">
    <source>
        <dbReference type="Proteomes" id="UP000002220"/>
    </source>
</evidence>
<dbReference type="AlphaFoldDB" id="D5SVR6"/>
<dbReference type="eggNOG" id="COG2131">
    <property type="taxonomic scope" value="Bacteria"/>
</dbReference>
<dbReference type="PANTHER" id="PTHR11086:SF18">
    <property type="entry name" value="DEOXYCYTIDYLATE DEAMINASE"/>
    <property type="match status" value="1"/>
</dbReference>
<dbReference type="Gene3D" id="3.40.50.300">
    <property type="entry name" value="P-loop containing nucleotide triphosphate hydrolases"/>
    <property type="match status" value="1"/>
</dbReference>
<protein>
    <submittedName>
        <fullName evidence="7">CMP/dCMP deaminase zinc-binding protein</fullName>
    </submittedName>
</protein>
<dbReference type="KEGG" id="plm:Plim_3614"/>
<dbReference type="InterPro" id="IPR002125">
    <property type="entry name" value="CMP_dCMP_dom"/>
</dbReference>
<dbReference type="Pfam" id="PF00383">
    <property type="entry name" value="dCMP_cyt_deam_1"/>
    <property type="match status" value="1"/>
</dbReference>
<evidence type="ECO:0000313" key="7">
    <source>
        <dbReference type="EMBL" id="ADG69426.1"/>
    </source>
</evidence>
<dbReference type="NCBIfam" id="NF041025">
    <property type="entry name" value="antiphage_deaminase"/>
    <property type="match status" value="1"/>
</dbReference>
<dbReference type="InterPro" id="IPR015517">
    <property type="entry name" value="dCMP_deaminase-rel"/>
</dbReference>
<dbReference type="HOGENOM" id="CLU_029260_0_0_0"/>
<dbReference type="GO" id="GO:0008270">
    <property type="term" value="F:zinc ion binding"/>
    <property type="evidence" value="ECO:0007669"/>
    <property type="project" value="InterPro"/>
</dbReference>
<reference evidence="7 8" key="1">
    <citation type="journal article" date="2010" name="Stand. Genomic Sci.">
        <title>Complete genome sequence of Planctomyces limnophilus type strain (Mu 290).</title>
        <authorList>
            <person name="Labutti K."/>
            <person name="Sikorski J."/>
            <person name="Schneider S."/>
            <person name="Nolan M."/>
            <person name="Lucas S."/>
            <person name="Glavina Del Rio T."/>
            <person name="Tice H."/>
            <person name="Cheng J.F."/>
            <person name="Goodwin L."/>
            <person name="Pitluck S."/>
            <person name="Liolios K."/>
            <person name="Ivanova N."/>
            <person name="Mavromatis K."/>
            <person name="Mikhailova N."/>
            <person name="Pati A."/>
            <person name="Chen A."/>
            <person name="Palaniappan K."/>
            <person name="Land M."/>
            <person name="Hauser L."/>
            <person name="Chang Y.J."/>
            <person name="Jeffries C.D."/>
            <person name="Tindall B.J."/>
            <person name="Rohde M."/>
            <person name="Goker M."/>
            <person name="Woyke T."/>
            <person name="Bristow J."/>
            <person name="Eisen J.A."/>
            <person name="Markowitz V."/>
            <person name="Hugenholtz P."/>
            <person name="Kyrpides N.C."/>
            <person name="Klenk H.P."/>
            <person name="Lapidus A."/>
        </authorList>
    </citation>
    <scope>NUCLEOTIDE SEQUENCE [LARGE SCALE GENOMIC DNA]</scope>
    <source>
        <strain evidence="8">ATCC 43296 / DSM 3776 / IFAM 1008 / 290</strain>
    </source>
</reference>
<dbReference type="Proteomes" id="UP000002220">
    <property type="component" value="Chromosome"/>
</dbReference>
<evidence type="ECO:0000259" key="6">
    <source>
        <dbReference type="PROSITE" id="PS51747"/>
    </source>
</evidence>
<keyword evidence="8" id="KW-1185">Reference proteome</keyword>
<sequence length="503" mass="56135">MEKVDSSVSFHPELMIGLLHAVGTDSDRFIRDLQKSLERASYTVEVIRVSSDVMSRMSGDNTPYKSEYDRINKMMDAGNKSRAEHGDSVLAQGVVANIYSRRLSSNETIQPKQKAAFIISSLKRPEEVEFLRVTYPSGFLLIGVHQSEQDRRQELTRKGLSTEQVDRLLDRDADESEDPHGQRLRKTFHLADFFIDLSSNQSQLACDIDRIVDLWFGNPFQTPTFDEHAMFMAFSSALRSADLSRQVGAVVAKDKQILSTGANDCPKAGGGLYWPDRHDGPCIRDLEDGRDYMRKDGDSNRAEQVRMINSIANSIGQKCNVDTKMVAACLEGSPIRDLTEFGRVVHAEMEAILSCARNCVSTVGATLYCTTFPCHNCAKHIVAAGIERVVYVEPYPKSKALEFHDDSIAPPGTKSEQVNGRVRFEPFVGIGPRRFFDLFSMQLGSSYPLVRKNDESGQKINWSIQDSRSRIQMAPRSYLDSETEAATLFLQSINAATGSGKSD</sequence>
<organism evidence="7 8">
    <name type="scientific">Planctopirus limnophila (strain ATCC 43296 / DSM 3776 / IFAM 1008 / Mu 290)</name>
    <name type="common">Planctomyces limnophilus</name>
    <dbReference type="NCBI Taxonomy" id="521674"/>
    <lineage>
        <taxon>Bacteria</taxon>
        <taxon>Pseudomonadati</taxon>
        <taxon>Planctomycetota</taxon>
        <taxon>Planctomycetia</taxon>
        <taxon>Planctomycetales</taxon>
        <taxon>Planctomycetaceae</taxon>
        <taxon>Planctopirus</taxon>
    </lineage>
</organism>
<comment type="similarity">
    <text evidence="2">Belongs to the cytidine and deoxycytidylate deaminase family.</text>
</comment>
<feature type="domain" description="CMP/dCMP-type deaminase" evidence="6">
    <location>
        <begin position="224"/>
        <end position="416"/>
    </location>
</feature>
<dbReference type="PROSITE" id="PS51747">
    <property type="entry name" value="CYT_DCMP_DEAMINASES_2"/>
    <property type="match status" value="1"/>
</dbReference>
<proteinExistence type="inferred from homology"/>
<dbReference type="PANTHER" id="PTHR11086">
    <property type="entry name" value="DEOXYCYTIDYLATE DEAMINASE-RELATED"/>
    <property type="match status" value="1"/>
</dbReference>
<evidence type="ECO:0000256" key="1">
    <source>
        <dbReference type="ARBA" id="ARBA00001947"/>
    </source>
</evidence>
<dbReference type="PROSITE" id="PS00903">
    <property type="entry name" value="CYT_DCMP_DEAMINASES_1"/>
    <property type="match status" value="1"/>
</dbReference>
<dbReference type="GO" id="GO:0005737">
    <property type="term" value="C:cytoplasm"/>
    <property type="evidence" value="ECO:0007669"/>
    <property type="project" value="TreeGrafter"/>
</dbReference>
<gene>
    <name evidence="7" type="ordered locus">Plim_3614</name>
</gene>
<dbReference type="SUPFAM" id="SSF53927">
    <property type="entry name" value="Cytidine deaminase-like"/>
    <property type="match status" value="1"/>
</dbReference>
<dbReference type="InterPro" id="IPR016192">
    <property type="entry name" value="APOBEC/CMP_deaminase_Zn-bd"/>
</dbReference>
<name>D5SVR6_PLAL2</name>
<evidence type="ECO:0000256" key="3">
    <source>
        <dbReference type="ARBA" id="ARBA00022723"/>
    </source>
</evidence>
<evidence type="ECO:0000256" key="4">
    <source>
        <dbReference type="ARBA" id="ARBA00022801"/>
    </source>
</evidence>
<keyword evidence="3" id="KW-0479">Metal-binding</keyword>
<keyword evidence="4" id="KW-0378">Hydrolase</keyword>
<dbReference type="InterPro" id="IPR035105">
    <property type="entry name" value="Deoxycytidylate_deaminase_dom"/>
</dbReference>
<dbReference type="GO" id="GO:0004132">
    <property type="term" value="F:dCMP deaminase activity"/>
    <property type="evidence" value="ECO:0007669"/>
    <property type="project" value="TreeGrafter"/>
</dbReference>
<dbReference type="Gene3D" id="3.40.140.10">
    <property type="entry name" value="Cytidine Deaminase, domain 2"/>
    <property type="match status" value="1"/>
</dbReference>
<dbReference type="STRING" id="521674.Plim_3614"/>
<evidence type="ECO:0000256" key="2">
    <source>
        <dbReference type="ARBA" id="ARBA00006576"/>
    </source>
</evidence>
<dbReference type="CDD" id="cd01286">
    <property type="entry name" value="deoxycytidylate_deaminase"/>
    <property type="match status" value="1"/>
</dbReference>
<comment type="cofactor">
    <cofactor evidence="1">
        <name>Zn(2+)</name>
        <dbReference type="ChEBI" id="CHEBI:29105"/>
    </cofactor>
</comment>